<dbReference type="EMBL" id="JAELXT010000011">
    <property type="protein sequence ID" value="MBJ6126186.1"/>
    <property type="molecule type" value="Genomic_DNA"/>
</dbReference>
<comment type="caution">
    <text evidence="1">The sequence shown here is derived from an EMBL/GenBank/DDBJ whole genome shotgun (WGS) entry which is preliminary data.</text>
</comment>
<organism evidence="1 2">
    <name type="scientific">Microvirga splendida</name>
    <dbReference type="NCBI Taxonomy" id="2795727"/>
    <lineage>
        <taxon>Bacteria</taxon>
        <taxon>Pseudomonadati</taxon>
        <taxon>Pseudomonadota</taxon>
        <taxon>Alphaproteobacteria</taxon>
        <taxon>Hyphomicrobiales</taxon>
        <taxon>Methylobacteriaceae</taxon>
        <taxon>Microvirga</taxon>
    </lineage>
</organism>
<accession>A0ABS0Y1K2</accession>
<name>A0ABS0Y1K2_9HYPH</name>
<protein>
    <submittedName>
        <fullName evidence="1">DUF2793 domain-containing protein</fullName>
    </submittedName>
</protein>
<sequence>MSSTPHLALPLIAAAQAQKHVTHNEALASLDALVQLAVKERNRTAPPAAPEEGDRFLVGANGTGAFAGQEGRIALFDLGLWRFFSPRAGWRAYVENEDLVVVFDGAEWKTFGSVPDEIHNLQRLGIGTNADALNRLSAKLNAALFAALNAEEGGSGDLRFVLNKSAEANVLSQLYQRGFSGRAETGLIGNDDFSIRVSPDGAQWRDALMIDRRTGIASFPVGLTNAPRLNLLINPAFIVNQRRFAGGSLAEGVFGFDRWKAGPGGCTVTRAADGTITLAGALDQVVDAAQAAAEFGAGNLAGATLTLSVEDPSAALPVLVGSKSAVIPAGSGRQAASVTLDGAETGNITVRLQPEAACTFRRVKLELGAHASPWSAPLPDMEELRCRRYFQRLATTGGAPCLLGYVGQRVGMNIIDAVCTLPVPMRADPTLLTSGFTWLNAPPSGNQVGFYSNSSAVWSALTGALTVTSATPPSASCVVLRFRAGSSFTAAAGGVGNIYLGPDAFIALEAEL</sequence>
<keyword evidence="2" id="KW-1185">Reference proteome</keyword>
<dbReference type="InterPro" id="IPR021251">
    <property type="entry name" value="DUF2793"/>
</dbReference>
<dbReference type="RefSeq" id="WP_199049440.1">
    <property type="nucleotide sequence ID" value="NZ_JAELXT010000011.1"/>
</dbReference>
<evidence type="ECO:0000313" key="2">
    <source>
        <dbReference type="Proteomes" id="UP000620670"/>
    </source>
</evidence>
<gene>
    <name evidence="1" type="ORF">JAO75_12315</name>
</gene>
<dbReference type="Proteomes" id="UP000620670">
    <property type="component" value="Unassembled WGS sequence"/>
</dbReference>
<proteinExistence type="predicted"/>
<dbReference type="Pfam" id="PF10983">
    <property type="entry name" value="DUF2793"/>
    <property type="match status" value="1"/>
</dbReference>
<evidence type="ECO:0000313" key="1">
    <source>
        <dbReference type="EMBL" id="MBJ6126186.1"/>
    </source>
</evidence>
<reference evidence="2" key="1">
    <citation type="submission" date="2020-12" db="EMBL/GenBank/DDBJ databases">
        <title>Hymenobacter sp.</title>
        <authorList>
            <person name="Kim M.K."/>
        </authorList>
    </citation>
    <scope>NUCLEOTIDE SEQUENCE [LARGE SCALE GENOMIC DNA]</scope>
    <source>
        <strain evidence="2">BT325</strain>
    </source>
</reference>